<name>A0ABS7YC99_9BURK</name>
<keyword evidence="3" id="KW-1185">Reference proteome</keyword>
<accession>A0ABS7YC99</accession>
<evidence type="ECO:0000313" key="3">
    <source>
        <dbReference type="Proteomes" id="UP001198602"/>
    </source>
</evidence>
<sequence>MTKYYAIQYAPDGKALPYYLSGDYDPAEWEFSGVEARPLDINTTQAYRLRLSDPAIKELGFDYYDNEPRLVSSRFLEVCRALQVGFKAIPIQITLPSGQAARQDYYIFFAADNISLLDQERSVYTLERVIETGKVMIDAIFPPHPVYSTIEKFACKQIGTAPLFYCIEIMRLVCTETFRERAVESGLKGLQFVPIDEHYGYDLWSDIS</sequence>
<reference evidence="2 3" key="1">
    <citation type="submission" date="2021-07" db="EMBL/GenBank/DDBJ databases">
        <title>Characterization of Violacein-producing bacteria and related species.</title>
        <authorList>
            <person name="Wilson H.S."/>
            <person name="De Leon M.E."/>
        </authorList>
    </citation>
    <scope>NUCLEOTIDE SEQUENCE [LARGE SCALE GENOMIC DNA]</scope>
    <source>
        <strain evidence="2 3">HSC-2F05</strain>
    </source>
</reference>
<evidence type="ECO:0000313" key="2">
    <source>
        <dbReference type="EMBL" id="MCA1856627.1"/>
    </source>
</evidence>
<dbReference type="EMBL" id="JAHYBX010000003">
    <property type="protein sequence ID" value="MCA1856627.1"/>
    <property type="molecule type" value="Genomic_DNA"/>
</dbReference>
<proteinExistence type="predicted"/>
<dbReference type="Proteomes" id="UP001198602">
    <property type="component" value="Unassembled WGS sequence"/>
</dbReference>
<dbReference type="RefSeq" id="WP_225238889.1">
    <property type="nucleotide sequence ID" value="NZ_JAHYBX010000003.1"/>
</dbReference>
<evidence type="ECO:0000259" key="1">
    <source>
        <dbReference type="Pfam" id="PF07791"/>
    </source>
</evidence>
<organism evidence="2 3">
    <name type="scientific">Massilia hydrophila</name>
    <dbReference type="NCBI Taxonomy" id="3044279"/>
    <lineage>
        <taxon>Bacteria</taxon>
        <taxon>Pseudomonadati</taxon>
        <taxon>Pseudomonadota</taxon>
        <taxon>Betaproteobacteria</taxon>
        <taxon>Burkholderiales</taxon>
        <taxon>Oxalobacteraceae</taxon>
        <taxon>Telluria group</taxon>
        <taxon>Massilia</taxon>
    </lineage>
</organism>
<dbReference type="InterPro" id="IPR012433">
    <property type="entry name" value="Imm11"/>
</dbReference>
<dbReference type="Pfam" id="PF07791">
    <property type="entry name" value="Imm11"/>
    <property type="match status" value="1"/>
</dbReference>
<comment type="caution">
    <text evidence="2">The sequence shown here is derived from an EMBL/GenBank/DDBJ whole genome shotgun (WGS) entry which is preliminary data.</text>
</comment>
<gene>
    <name evidence="2" type="ORF">LE190_11935</name>
</gene>
<protein>
    <recommendedName>
        <fullName evidence="1">Immunity MXAN-0049 protein domain-containing protein</fullName>
    </recommendedName>
</protein>
<feature type="domain" description="Immunity MXAN-0049 protein" evidence="1">
    <location>
        <begin position="70"/>
        <end position="195"/>
    </location>
</feature>